<reference evidence="1 2" key="1">
    <citation type="submission" date="2017-05" db="EMBL/GenBank/DDBJ databases">
        <title>Biotechnological potential of actinobacteria isolated from South African environments.</title>
        <authorList>
            <person name="Le Roes-Hill M."/>
            <person name="Prins A."/>
            <person name="Durrell K.A."/>
        </authorList>
    </citation>
    <scope>NUCLEOTIDE SEQUENCE [LARGE SCALE GENOMIC DNA]</scope>
    <source>
        <strain evidence="1">BS2</strain>
    </source>
</reference>
<dbReference type="GO" id="GO:0032259">
    <property type="term" value="P:methylation"/>
    <property type="evidence" value="ECO:0007669"/>
    <property type="project" value="UniProtKB-KW"/>
</dbReference>
<accession>A0A243QAW8</accession>
<dbReference type="RefSeq" id="WP_086535373.1">
    <property type="nucleotide sequence ID" value="NZ_NGFO01000010.1"/>
</dbReference>
<dbReference type="InterPro" id="IPR023149">
    <property type="entry name" value="Trans_acon_MeTrfase_C"/>
</dbReference>
<proteinExistence type="predicted"/>
<evidence type="ECO:0000313" key="1">
    <source>
        <dbReference type="EMBL" id="OUC78910.1"/>
    </source>
</evidence>
<dbReference type="InterPro" id="IPR029063">
    <property type="entry name" value="SAM-dependent_MTases_sf"/>
</dbReference>
<dbReference type="Gene3D" id="1.10.150.290">
    <property type="entry name" value="S-adenosyl-L-methionine-dependent methyltransferases"/>
    <property type="match status" value="1"/>
</dbReference>
<dbReference type="GO" id="GO:0030798">
    <property type="term" value="F:trans-aconitate 2-methyltransferase activity"/>
    <property type="evidence" value="ECO:0007669"/>
    <property type="project" value="InterPro"/>
</dbReference>
<dbReference type="Gene3D" id="3.40.50.150">
    <property type="entry name" value="Vaccinia Virus protein VP39"/>
    <property type="match status" value="1"/>
</dbReference>
<dbReference type="PANTHER" id="PTHR43861:SF1">
    <property type="entry name" value="TRANS-ACONITATE 2-METHYLTRANSFERASE"/>
    <property type="match status" value="1"/>
</dbReference>
<keyword evidence="2" id="KW-1185">Reference proteome</keyword>
<dbReference type="EMBL" id="NGFO01000010">
    <property type="protein sequence ID" value="OUC78910.1"/>
    <property type="molecule type" value="Genomic_DNA"/>
</dbReference>
<evidence type="ECO:0000313" key="2">
    <source>
        <dbReference type="Proteomes" id="UP000194632"/>
    </source>
</evidence>
<dbReference type="Proteomes" id="UP000194632">
    <property type="component" value="Unassembled WGS sequence"/>
</dbReference>
<comment type="caution">
    <text evidence="1">The sequence shown here is derived from an EMBL/GenBank/DDBJ whole genome shotgun (WGS) entry which is preliminary data.</text>
</comment>
<dbReference type="STRING" id="417102.CA982_11015"/>
<dbReference type="SUPFAM" id="SSF53335">
    <property type="entry name" value="S-adenosyl-L-methionine-dependent methyltransferases"/>
    <property type="match status" value="1"/>
</dbReference>
<dbReference type="CDD" id="cd02440">
    <property type="entry name" value="AdoMet_MTases"/>
    <property type="match status" value="1"/>
</dbReference>
<protein>
    <submittedName>
        <fullName evidence="1">Trans-aconitate methyltransferase</fullName>
    </submittedName>
</protein>
<organism evidence="1 2">
    <name type="scientific">Gordonia lacunae</name>
    <dbReference type="NCBI Taxonomy" id="417102"/>
    <lineage>
        <taxon>Bacteria</taxon>
        <taxon>Bacillati</taxon>
        <taxon>Actinomycetota</taxon>
        <taxon>Actinomycetes</taxon>
        <taxon>Mycobacteriales</taxon>
        <taxon>Gordoniaceae</taxon>
        <taxon>Gordonia</taxon>
    </lineage>
</organism>
<dbReference type="OrthoDB" id="9795085at2"/>
<gene>
    <name evidence="1" type="ORF">CA982_11015</name>
</gene>
<sequence>MAVWDPTRYLQFADDRARPFLDLIAQIPTTPLSVVDLGCGPGHLTKHLRALWPSAEILGIDDSAEMVDRAIRDNADPHANYDAVDVSQWTPHRPVDLMLSNAMFQWVPDHLDVIDGLLGHLTDGGAFALQVPNNTDSPTHAALAELAATEPYVGAFGDLRALPRLDAEVYLDFFAERGYHVNAWETTYFHVLDGQDPVFDWMSGTGARPYLQALTDDLRKQFVADLKKRFAEAYPRREWGTVLPFRRTFAVATRR</sequence>
<dbReference type="AlphaFoldDB" id="A0A243QAW8"/>
<keyword evidence="1" id="KW-0489">Methyltransferase</keyword>
<dbReference type="Pfam" id="PF13489">
    <property type="entry name" value="Methyltransf_23"/>
    <property type="match status" value="1"/>
</dbReference>
<dbReference type="PANTHER" id="PTHR43861">
    <property type="entry name" value="TRANS-ACONITATE 2-METHYLTRANSFERASE-RELATED"/>
    <property type="match status" value="1"/>
</dbReference>
<name>A0A243QAW8_9ACTN</name>
<keyword evidence="1" id="KW-0808">Transferase</keyword>